<protein>
    <recommendedName>
        <fullName evidence="2">N-acetylmuramoyl-L-alanine amidase</fullName>
        <ecNumber evidence="2">3.5.1.28</ecNumber>
    </recommendedName>
</protein>
<dbReference type="Gene3D" id="3.40.630.40">
    <property type="entry name" value="Zn-dependent exopeptidases"/>
    <property type="match status" value="1"/>
</dbReference>
<dbReference type="PANTHER" id="PTHR30404">
    <property type="entry name" value="N-ACETYLMURAMOYL-L-ALANINE AMIDASE"/>
    <property type="match status" value="1"/>
</dbReference>
<evidence type="ECO:0000313" key="7">
    <source>
        <dbReference type="Proteomes" id="UP000500938"/>
    </source>
</evidence>
<dbReference type="KEGG" id="ggr:HKW67_10165"/>
<evidence type="ECO:0000256" key="1">
    <source>
        <dbReference type="ARBA" id="ARBA00001561"/>
    </source>
</evidence>
<dbReference type="SMART" id="SM00646">
    <property type="entry name" value="Ami_3"/>
    <property type="match status" value="1"/>
</dbReference>
<keyword evidence="7" id="KW-1185">Reference proteome</keyword>
<accession>A0A6M4IPH2</accession>
<evidence type="ECO:0000256" key="4">
    <source>
        <dbReference type="SAM" id="SignalP"/>
    </source>
</evidence>
<dbReference type="GO" id="GO:0009253">
    <property type="term" value="P:peptidoglycan catabolic process"/>
    <property type="evidence" value="ECO:0007669"/>
    <property type="project" value="InterPro"/>
</dbReference>
<dbReference type="PANTHER" id="PTHR30404:SF0">
    <property type="entry name" value="N-ACETYLMURAMOYL-L-ALANINE AMIDASE AMIC"/>
    <property type="match status" value="1"/>
</dbReference>
<dbReference type="InterPro" id="IPR002508">
    <property type="entry name" value="MurNAc-LAA_cat"/>
</dbReference>
<sequence>MQKPSSLVLLGAVLVVSACARPTTVVTPPTPMVAPPAIVAGLPAVPAVRGAPIDVRVRYPAENQLLTSRDSNFVLGSIGTGDVSLTINGQAVPVAPNGAFLAWLPNPPAGALRYDVVVARTADTVRRTVKVRLPVRTTLPGSGKLRVDSGSVLPVRGMWAKRDDYVRVSLRAPANAIVMVQGSDSVLRPLVRGTGLTAAPTVPAGDGNGDANRDDMSSVFSTDLAARLLADSARAPRLVAIRGADTVRLAVPIIRALPADTRVLAMLRSTSTIGSDTDRVVNARTIVDGTYKWMLLNGTIVEVTGRAQGYTRIRLDGTLDVWVDNNDLVLLPEGAAMPRRVTGGFRVTPSAEWVDVAISTGDRPAHLVEPDGRTLVLTLYGVQANPEISPIFGNDTLVRRISWDQVTSDRVRITLTLSQPVFGWQSIWDDSRRQFVLRVRRPPLIDAANPLRGLTIAVDPGHPPAGATGPTGLYEGDAVFPVGEQVAALLRARGANVVMTRTSLAPVGLTERGVTARRANAHAFISIHLNALPDGVNPFTANGTSTLFYHQNSEPLARPVQDELMKRFGLRDLGVHYQNLAVARPTWYPSALAEGLFLMLPEQEAAMRDAGFQRKYAEGLVVGLERYFRIFAPVLQP</sequence>
<dbReference type="InterPro" id="IPR050695">
    <property type="entry name" value="N-acetylmuramoyl_amidase_3"/>
</dbReference>
<evidence type="ECO:0000256" key="3">
    <source>
        <dbReference type="ARBA" id="ARBA00022801"/>
    </source>
</evidence>
<feature type="signal peptide" evidence="4">
    <location>
        <begin position="1"/>
        <end position="20"/>
    </location>
</feature>
<dbReference type="EMBL" id="CP053085">
    <property type="protein sequence ID" value="QJR35848.1"/>
    <property type="molecule type" value="Genomic_DNA"/>
</dbReference>
<dbReference type="Pfam" id="PF01520">
    <property type="entry name" value="Amidase_3"/>
    <property type="match status" value="1"/>
</dbReference>
<comment type="catalytic activity">
    <reaction evidence="1">
        <text>Hydrolyzes the link between N-acetylmuramoyl residues and L-amino acid residues in certain cell-wall glycopeptides.</text>
        <dbReference type="EC" id="3.5.1.28"/>
    </reaction>
</comment>
<dbReference type="EC" id="3.5.1.28" evidence="2"/>
<dbReference type="GO" id="GO:0008745">
    <property type="term" value="F:N-acetylmuramoyl-L-alanine amidase activity"/>
    <property type="evidence" value="ECO:0007669"/>
    <property type="project" value="UniProtKB-EC"/>
</dbReference>
<organism evidence="6 7">
    <name type="scientific">Gemmatimonas groenlandica</name>
    <dbReference type="NCBI Taxonomy" id="2732249"/>
    <lineage>
        <taxon>Bacteria</taxon>
        <taxon>Pseudomonadati</taxon>
        <taxon>Gemmatimonadota</taxon>
        <taxon>Gemmatimonadia</taxon>
        <taxon>Gemmatimonadales</taxon>
        <taxon>Gemmatimonadaceae</taxon>
        <taxon>Gemmatimonas</taxon>
    </lineage>
</organism>
<dbReference type="RefSeq" id="WP_171225278.1">
    <property type="nucleotide sequence ID" value="NZ_CP053085.1"/>
</dbReference>
<dbReference type="PROSITE" id="PS51257">
    <property type="entry name" value="PROKAR_LIPOPROTEIN"/>
    <property type="match status" value="1"/>
</dbReference>
<dbReference type="SUPFAM" id="SSF53187">
    <property type="entry name" value="Zn-dependent exopeptidases"/>
    <property type="match status" value="1"/>
</dbReference>
<dbReference type="CDD" id="cd02696">
    <property type="entry name" value="MurNAc-LAA"/>
    <property type="match status" value="1"/>
</dbReference>
<keyword evidence="3" id="KW-0378">Hydrolase</keyword>
<evidence type="ECO:0000256" key="2">
    <source>
        <dbReference type="ARBA" id="ARBA00011901"/>
    </source>
</evidence>
<dbReference type="GO" id="GO:0030288">
    <property type="term" value="C:outer membrane-bounded periplasmic space"/>
    <property type="evidence" value="ECO:0007669"/>
    <property type="project" value="TreeGrafter"/>
</dbReference>
<name>A0A6M4IPH2_9BACT</name>
<proteinExistence type="predicted"/>
<keyword evidence="4" id="KW-0732">Signal</keyword>
<evidence type="ECO:0000313" key="6">
    <source>
        <dbReference type="EMBL" id="QJR35848.1"/>
    </source>
</evidence>
<reference evidence="6 7" key="1">
    <citation type="submission" date="2020-05" db="EMBL/GenBank/DDBJ databases">
        <title>Complete genome sequence of Gemmatimonas greenlandica TET16.</title>
        <authorList>
            <person name="Zeng Y."/>
        </authorList>
    </citation>
    <scope>NUCLEOTIDE SEQUENCE [LARGE SCALE GENOMIC DNA]</scope>
    <source>
        <strain evidence="6 7">TET16</strain>
    </source>
</reference>
<feature type="domain" description="MurNAc-LAA" evidence="5">
    <location>
        <begin position="515"/>
        <end position="625"/>
    </location>
</feature>
<dbReference type="Proteomes" id="UP000500938">
    <property type="component" value="Chromosome"/>
</dbReference>
<feature type="chain" id="PRO_5026832957" description="N-acetylmuramoyl-L-alanine amidase" evidence="4">
    <location>
        <begin position="21"/>
        <end position="637"/>
    </location>
</feature>
<dbReference type="AlphaFoldDB" id="A0A6M4IPH2"/>
<evidence type="ECO:0000259" key="5">
    <source>
        <dbReference type="SMART" id="SM00646"/>
    </source>
</evidence>
<gene>
    <name evidence="6" type="ORF">HKW67_10165</name>
</gene>